<evidence type="ECO:0000256" key="2">
    <source>
        <dbReference type="ARBA" id="ARBA00022741"/>
    </source>
</evidence>
<evidence type="ECO:0000256" key="3">
    <source>
        <dbReference type="ARBA" id="ARBA00022840"/>
    </source>
</evidence>
<comment type="similarity">
    <text evidence="1">Belongs to the AAA ATPase family.</text>
</comment>
<dbReference type="InterPro" id="IPR003959">
    <property type="entry name" value="ATPase_AAA_core"/>
</dbReference>
<dbReference type="STRING" id="1210063.GCA_001612665_04410"/>
<dbReference type="GO" id="GO:0005524">
    <property type="term" value="F:ATP binding"/>
    <property type="evidence" value="ECO:0007669"/>
    <property type="project" value="UniProtKB-KW"/>
</dbReference>
<sequence>MSHALSSTSADVSADLPDEFVHLARLALAGREQDVAMFVRRAARRHRHASPDLADALVALLRQNPTRANPLRAEVDTPIPVDGDSRLPLLRVIHPGSTVEVPILGPETYDVLTQIVDERKQADRLAAADLTPARSLLFVGPPGVGKTMAAAWLAHQLSLPLVVLDLATIMSSLLGKTGTNLRHAIDYAKQRPCVLLLDELDAIAKRRDDDRDVGELKRLVTVLLQQIDDWPTGAGLVIGATNHADLLDPAVWRRFDVSVEFALPEAEQRCEAIRRFAGQPLPDGAVDAVALASKGLSFNDIERTMLRLRRRCVLEDQLLPGLMAEHSARLVAEFPKTDRLQLAQTLTGVSGLSQRQISALTGVSRDTIRGFTHRRE</sequence>
<evidence type="ECO:0000259" key="4">
    <source>
        <dbReference type="SMART" id="SM00382"/>
    </source>
</evidence>
<keyword evidence="6" id="KW-1185">Reference proteome</keyword>
<organism evidence="5 6">
    <name type="scientific">Nocardia alba</name>
    <dbReference type="NCBI Taxonomy" id="225051"/>
    <lineage>
        <taxon>Bacteria</taxon>
        <taxon>Bacillati</taxon>
        <taxon>Actinomycetota</taxon>
        <taxon>Actinomycetes</taxon>
        <taxon>Mycobacteriales</taxon>
        <taxon>Nocardiaceae</taxon>
        <taxon>Nocardia</taxon>
    </lineage>
</organism>
<keyword evidence="2" id="KW-0547">Nucleotide-binding</keyword>
<evidence type="ECO:0000313" key="5">
    <source>
        <dbReference type="EMBL" id="TCK01128.1"/>
    </source>
</evidence>
<comment type="caution">
    <text evidence="5">The sequence shown here is derived from an EMBL/GenBank/DDBJ whole genome shotgun (WGS) entry which is preliminary data.</text>
</comment>
<dbReference type="AlphaFoldDB" id="A0A4R1G0P1"/>
<protein>
    <submittedName>
        <fullName evidence="5">ATPase family protein associated with various cellular activities (AAA)</fullName>
    </submittedName>
</protein>
<evidence type="ECO:0000256" key="1">
    <source>
        <dbReference type="ARBA" id="ARBA00006914"/>
    </source>
</evidence>
<dbReference type="Gene3D" id="3.40.50.300">
    <property type="entry name" value="P-loop containing nucleotide triphosphate hydrolases"/>
    <property type="match status" value="1"/>
</dbReference>
<dbReference type="InterPro" id="IPR003593">
    <property type="entry name" value="AAA+_ATPase"/>
</dbReference>
<dbReference type="Proteomes" id="UP000294856">
    <property type="component" value="Unassembled WGS sequence"/>
</dbReference>
<keyword evidence="3" id="KW-0067">ATP-binding</keyword>
<name>A0A4R1G0P1_9NOCA</name>
<evidence type="ECO:0000313" key="6">
    <source>
        <dbReference type="Proteomes" id="UP000294856"/>
    </source>
</evidence>
<dbReference type="PANTHER" id="PTHR23073">
    <property type="entry name" value="26S PROTEASOME REGULATORY SUBUNIT"/>
    <property type="match status" value="1"/>
</dbReference>
<feature type="domain" description="AAA+ ATPase" evidence="4">
    <location>
        <begin position="132"/>
        <end position="265"/>
    </location>
</feature>
<dbReference type="GO" id="GO:0016887">
    <property type="term" value="F:ATP hydrolysis activity"/>
    <property type="evidence" value="ECO:0007669"/>
    <property type="project" value="InterPro"/>
</dbReference>
<dbReference type="OrthoDB" id="9802352at2"/>
<proteinExistence type="inferred from homology"/>
<dbReference type="InterPro" id="IPR027417">
    <property type="entry name" value="P-loop_NTPase"/>
</dbReference>
<reference evidence="5 6" key="1">
    <citation type="submission" date="2019-03" db="EMBL/GenBank/DDBJ databases">
        <title>Genomic Encyclopedia of Type Strains, Phase IV (KMG-IV): sequencing the most valuable type-strain genomes for metagenomic binning, comparative biology and taxonomic classification.</title>
        <authorList>
            <person name="Goeker M."/>
        </authorList>
    </citation>
    <scope>NUCLEOTIDE SEQUENCE [LARGE SCALE GENOMIC DNA]</scope>
    <source>
        <strain evidence="5 6">DSM 44684</strain>
    </source>
</reference>
<gene>
    <name evidence="5" type="ORF">DFR71_2152</name>
</gene>
<dbReference type="EMBL" id="SMFR01000001">
    <property type="protein sequence ID" value="TCK01128.1"/>
    <property type="molecule type" value="Genomic_DNA"/>
</dbReference>
<dbReference type="InterPro" id="IPR050221">
    <property type="entry name" value="26S_Proteasome_ATPase"/>
</dbReference>
<accession>A0A4R1G0P1</accession>
<dbReference type="RefSeq" id="WP_067454309.1">
    <property type="nucleotide sequence ID" value="NZ_SMFR01000001.1"/>
</dbReference>
<dbReference type="CDD" id="cd19481">
    <property type="entry name" value="RecA-like_protease"/>
    <property type="match status" value="1"/>
</dbReference>
<dbReference type="Pfam" id="PF00004">
    <property type="entry name" value="AAA"/>
    <property type="match status" value="1"/>
</dbReference>
<dbReference type="SUPFAM" id="SSF52540">
    <property type="entry name" value="P-loop containing nucleoside triphosphate hydrolases"/>
    <property type="match status" value="1"/>
</dbReference>
<dbReference type="SMART" id="SM00382">
    <property type="entry name" value="AAA"/>
    <property type="match status" value="1"/>
</dbReference>